<gene>
    <name evidence="7" type="ORF">KDH_11800</name>
</gene>
<dbReference type="CDD" id="cd00840">
    <property type="entry name" value="MPP_Mre11_N"/>
    <property type="match status" value="1"/>
</dbReference>
<dbReference type="InterPro" id="IPR041796">
    <property type="entry name" value="Mre11_N"/>
</dbReference>
<evidence type="ECO:0000259" key="6">
    <source>
        <dbReference type="Pfam" id="PF00149"/>
    </source>
</evidence>
<proteinExistence type="inferred from homology"/>
<comment type="similarity">
    <text evidence="1">Belongs to the SbcD family.</text>
</comment>
<dbReference type="Pfam" id="PF00149">
    <property type="entry name" value="Metallophos"/>
    <property type="match status" value="1"/>
</dbReference>
<dbReference type="EMBL" id="BSRI01000001">
    <property type="protein sequence ID" value="GLV54332.1"/>
    <property type="molecule type" value="Genomic_DNA"/>
</dbReference>
<dbReference type="InterPro" id="IPR029052">
    <property type="entry name" value="Metallo-depent_PP-like"/>
</dbReference>
<dbReference type="SUPFAM" id="SSF56300">
    <property type="entry name" value="Metallo-dependent phosphatases"/>
    <property type="match status" value="1"/>
</dbReference>
<keyword evidence="4" id="KW-0378">Hydrolase</keyword>
<keyword evidence="8" id="KW-1185">Reference proteome</keyword>
<organism evidence="7 8">
    <name type="scientific">Dictyobacter halimunensis</name>
    <dbReference type="NCBI Taxonomy" id="3026934"/>
    <lineage>
        <taxon>Bacteria</taxon>
        <taxon>Bacillati</taxon>
        <taxon>Chloroflexota</taxon>
        <taxon>Ktedonobacteria</taxon>
        <taxon>Ktedonobacterales</taxon>
        <taxon>Dictyobacteraceae</taxon>
        <taxon>Dictyobacter</taxon>
    </lineage>
</organism>
<keyword evidence="5" id="KW-0269">Exonuclease</keyword>
<evidence type="ECO:0000313" key="8">
    <source>
        <dbReference type="Proteomes" id="UP001344906"/>
    </source>
</evidence>
<reference evidence="7 8" key="1">
    <citation type="submission" date="2023-02" db="EMBL/GenBank/DDBJ databases">
        <title>Dictyobacter halimunensis sp. nov., a new member of the class Ktedonobacteria from forest soil in a geothermal area.</title>
        <authorList>
            <person name="Rachmania M.K."/>
            <person name="Ningsih F."/>
            <person name="Sakai Y."/>
            <person name="Yabe S."/>
            <person name="Yokota A."/>
            <person name="Sjamsuridzal W."/>
        </authorList>
    </citation>
    <scope>NUCLEOTIDE SEQUENCE [LARGE SCALE GENOMIC DNA]</scope>
    <source>
        <strain evidence="7 8">S3.2.2.5</strain>
    </source>
</reference>
<evidence type="ECO:0000256" key="4">
    <source>
        <dbReference type="ARBA" id="ARBA00022801"/>
    </source>
</evidence>
<evidence type="ECO:0000256" key="2">
    <source>
        <dbReference type="ARBA" id="ARBA00013365"/>
    </source>
</evidence>
<dbReference type="Gene3D" id="3.60.21.10">
    <property type="match status" value="1"/>
</dbReference>
<evidence type="ECO:0000256" key="5">
    <source>
        <dbReference type="ARBA" id="ARBA00022839"/>
    </source>
</evidence>
<accession>A0ABQ6FND6</accession>
<feature type="domain" description="Calcineurin-like phosphoesterase" evidence="6">
    <location>
        <begin position="4"/>
        <end position="236"/>
    </location>
</feature>
<dbReference type="PANTHER" id="PTHR30337:SF0">
    <property type="entry name" value="NUCLEASE SBCCD SUBUNIT D"/>
    <property type="match status" value="1"/>
</dbReference>
<evidence type="ECO:0000256" key="1">
    <source>
        <dbReference type="ARBA" id="ARBA00010555"/>
    </source>
</evidence>
<evidence type="ECO:0000256" key="3">
    <source>
        <dbReference type="ARBA" id="ARBA00022722"/>
    </source>
</evidence>
<dbReference type="PANTHER" id="PTHR30337">
    <property type="entry name" value="COMPONENT OF ATP-DEPENDENT DSDNA EXONUCLEASE"/>
    <property type="match status" value="1"/>
</dbReference>
<dbReference type="InterPro" id="IPR050535">
    <property type="entry name" value="DNA_Repair-Maintenance_Comp"/>
</dbReference>
<dbReference type="InterPro" id="IPR004843">
    <property type="entry name" value="Calcineurin-like_PHP"/>
</dbReference>
<name>A0ABQ6FND6_9CHLR</name>
<dbReference type="Proteomes" id="UP001344906">
    <property type="component" value="Unassembled WGS sequence"/>
</dbReference>
<comment type="caution">
    <text evidence="7">The sequence shown here is derived from an EMBL/GenBank/DDBJ whole genome shotgun (WGS) entry which is preliminary data.</text>
</comment>
<sequence>MTAIRLIHLADLHLGYSGPNNLLVTEAESTQKAGRYLREVDIEHAVQNITAEIVSAQPPVDIVLLAGDIFHKPSPSPRAITCAARMVRKLTSNNIAVVIIDGNHDTSSILHTGSPTTFLSALGAIVVNGSVSRILRDTCWQHITGPKSDKLEKLAIHALPYSALRGQPDFTHVYPIEGYVNVLLTHGRVSNMAELNSLYKMAHTIPVDILNRGWHYAALGDWHIHRYQPLHHVPAYYAGSLEPLTFGEAMNYPLDPKDAYAVHGAIDVRLSREQSAEIYTLANSQARPLLRLKNIDALDMNADALMMAIRECLLAEFPAHALVTLEILNIHPDVWLQLDHAEIATLRQRVRYCSIHPRLQHISTTSSAAAVSEATLDHQWEYFLEQYEPDEEARTWYKEAGLRKIEEAQQLLQSAYAQEGE</sequence>
<dbReference type="RefSeq" id="WP_338248022.1">
    <property type="nucleotide sequence ID" value="NZ_BSRI01000001.1"/>
</dbReference>
<protein>
    <recommendedName>
        <fullName evidence="2">Nuclease SbcCD subunit D</fullName>
    </recommendedName>
</protein>
<keyword evidence="3" id="KW-0540">Nuclease</keyword>
<evidence type="ECO:0000313" key="7">
    <source>
        <dbReference type="EMBL" id="GLV54332.1"/>
    </source>
</evidence>